<evidence type="ECO:0000313" key="10">
    <source>
        <dbReference type="Proteomes" id="UP001205603"/>
    </source>
</evidence>
<keyword evidence="3" id="KW-1134">Transmembrane beta strand</keyword>
<dbReference type="InterPro" id="IPR037066">
    <property type="entry name" value="Plug_dom_sf"/>
</dbReference>
<evidence type="ECO:0000256" key="1">
    <source>
        <dbReference type="ARBA" id="ARBA00004571"/>
    </source>
</evidence>
<reference evidence="9 10" key="1">
    <citation type="submission" date="2022-07" db="EMBL/GenBank/DDBJ databases">
        <title>Fecal culturing of patients with breast cancer.</title>
        <authorList>
            <person name="Teng N.M.Y."/>
            <person name="Kiu R."/>
            <person name="Evans R."/>
            <person name="Baker D.J."/>
            <person name="Zenner C."/>
            <person name="Robinson S.D."/>
            <person name="Hall L.J."/>
        </authorList>
    </citation>
    <scope>NUCLEOTIDE SEQUENCE [LARGE SCALE GENOMIC DNA]</scope>
    <source>
        <strain evidence="9 10">LH1063</strain>
    </source>
</reference>
<dbReference type="Proteomes" id="UP001205603">
    <property type="component" value="Unassembled WGS sequence"/>
</dbReference>
<evidence type="ECO:0000256" key="3">
    <source>
        <dbReference type="ARBA" id="ARBA00022452"/>
    </source>
</evidence>
<evidence type="ECO:0000256" key="6">
    <source>
        <dbReference type="ARBA" id="ARBA00023136"/>
    </source>
</evidence>
<dbReference type="InterPro" id="IPR036942">
    <property type="entry name" value="Beta-barrel_TonB_sf"/>
</dbReference>
<dbReference type="InterPro" id="IPR039426">
    <property type="entry name" value="TonB-dep_rcpt-like"/>
</dbReference>
<dbReference type="Pfam" id="PF07715">
    <property type="entry name" value="Plug"/>
    <property type="match status" value="1"/>
</dbReference>
<dbReference type="PANTHER" id="PTHR30069">
    <property type="entry name" value="TONB-DEPENDENT OUTER MEMBRANE RECEPTOR"/>
    <property type="match status" value="1"/>
</dbReference>
<evidence type="ECO:0000313" key="9">
    <source>
        <dbReference type="EMBL" id="MCP9612479.1"/>
    </source>
</evidence>
<evidence type="ECO:0000256" key="4">
    <source>
        <dbReference type="ARBA" id="ARBA00022692"/>
    </source>
</evidence>
<dbReference type="SUPFAM" id="SSF56935">
    <property type="entry name" value="Porins"/>
    <property type="match status" value="1"/>
</dbReference>
<feature type="domain" description="TonB-dependent receptor plug" evidence="8">
    <location>
        <begin position="42"/>
        <end position="134"/>
    </location>
</feature>
<accession>A0ABT1MJD6</accession>
<evidence type="ECO:0000259" key="8">
    <source>
        <dbReference type="Pfam" id="PF07715"/>
    </source>
</evidence>
<sequence length="660" mass="76052">MMLCIIYSASFGQTAPDSLKTYQISPVTVTTRNPVRNDIIPAQRLSGIQLEKLNSHTVADAIRFFSGIQIKDYGGIGGLKTVNIRSMGSEHVGVFYDGIEIGNAQNGTVDLGRFSLDNIEAVTLYNGQKSSIFQPAKNFASASSIYLETKTPLFTDNEYYHLKATFKTGSFGTANPSLLWEQKINSDISMSVSTEYLFTTGKYKFRYKVRDGYDTTAVRHNGDVNAFRAETGLFGRIDNGYWKTKVYLYRSERGFPGAVVRGNFTHEERQWDTNVFTQSSFRKNFGKFYSLMLNGKYAYDYLHYLADPQKDPSVMYADNHYKQQEFYLSAANRFSPISWWEFTFSADYLLNKLNADLRDFSTPLRQSGLISFATAFDFGPINIQASLLGTYVHDRVNNNGKAAKDRYKHSPAVVFSYTPFSRADLTFRAFYKDIFRMPTFNELYYVPTLTVSTLKPETVKQYDAGFLYRLSPARVWLRSLEVQADAYYNQINDKIIAVPTNSFFRWSMRNLDKVEIKGIDIVFKTVFQPVRELDLGIKINYTFQKAQDMSDKDRDNYKGQIPYIPMHSGTALFNGSYKSWELNYSFIYTGERYMSSTNTPDNYILPWYTSDLSFSKSLRWNRYRLKITAEINNLLNQQYEVVPNYPMPGTNFRFIFNLTF</sequence>
<dbReference type="Gene3D" id="2.170.130.10">
    <property type="entry name" value="TonB-dependent receptor, plug domain"/>
    <property type="match status" value="1"/>
</dbReference>
<protein>
    <submittedName>
        <fullName evidence="9">TonB-dependent receptor</fullName>
    </submittedName>
</protein>
<evidence type="ECO:0000256" key="5">
    <source>
        <dbReference type="ARBA" id="ARBA00022729"/>
    </source>
</evidence>
<keyword evidence="9" id="KW-0675">Receptor</keyword>
<gene>
    <name evidence="9" type="ORF">NMU02_10290</name>
</gene>
<comment type="subcellular location">
    <subcellularLocation>
        <location evidence="1">Cell outer membrane</location>
        <topology evidence="1">Multi-pass membrane protein</topology>
    </subcellularLocation>
</comment>
<evidence type="ECO:0000256" key="7">
    <source>
        <dbReference type="ARBA" id="ARBA00023237"/>
    </source>
</evidence>
<keyword evidence="7" id="KW-0998">Cell outer membrane</keyword>
<dbReference type="EMBL" id="JANDHW010000010">
    <property type="protein sequence ID" value="MCP9612479.1"/>
    <property type="molecule type" value="Genomic_DNA"/>
</dbReference>
<dbReference type="Gene3D" id="2.40.170.20">
    <property type="entry name" value="TonB-dependent receptor, beta-barrel domain"/>
    <property type="match status" value="1"/>
</dbReference>
<keyword evidence="10" id="KW-1185">Reference proteome</keyword>
<dbReference type="PANTHER" id="PTHR30069:SF29">
    <property type="entry name" value="HEMOGLOBIN AND HEMOGLOBIN-HAPTOGLOBIN-BINDING PROTEIN 1-RELATED"/>
    <property type="match status" value="1"/>
</dbReference>
<keyword evidence="5" id="KW-0732">Signal</keyword>
<keyword evidence="6" id="KW-0472">Membrane</keyword>
<keyword evidence="2" id="KW-0813">Transport</keyword>
<name>A0ABT1MJD6_9BACT</name>
<organism evidence="9 10">
    <name type="scientific">Coprobacter tertius</name>
    <dbReference type="NCBI Taxonomy" id="2944915"/>
    <lineage>
        <taxon>Bacteria</taxon>
        <taxon>Pseudomonadati</taxon>
        <taxon>Bacteroidota</taxon>
        <taxon>Bacteroidia</taxon>
        <taxon>Bacteroidales</taxon>
        <taxon>Barnesiellaceae</taxon>
        <taxon>Coprobacter</taxon>
    </lineage>
</organism>
<keyword evidence="4" id="KW-0812">Transmembrane</keyword>
<comment type="caution">
    <text evidence="9">The sequence shown here is derived from an EMBL/GenBank/DDBJ whole genome shotgun (WGS) entry which is preliminary data.</text>
</comment>
<proteinExistence type="predicted"/>
<evidence type="ECO:0000256" key="2">
    <source>
        <dbReference type="ARBA" id="ARBA00022448"/>
    </source>
</evidence>
<dbReference type="InterPro" id="IPR012910">
    <property type="entry name" value="Plug_dom"/>
</dbReference>